<dbReference type="AlphaFoldDB" id="A0A835YBU4"/>
<evidence type="ECO:0000256" key="1">
    <source>
        <dbReference type="SAM" id="MobiDB-lite"/>
    </source>
</evidence>
<proteinExistence type="predicted"/>
<protein>
    <submittedName>
        <fullName evidence="2">Uncharacterized protein</fullName>
    </submittedName>
</protein>
<name>A0A835YBU4_9CHLO</name>
<organism evidence="2 3">
    <name type="scientific">Edaphochlamys debaryana</name>
    <dbReference type="NCBI Taxonomy" id="47281"/>
    <lineage>
        <taxon>Eukaryota</taxon>
        <taxon>Viridiplantae</taxon>
        <taxon>Chlorophyta</taxon>
        <taxon>core chlorophytes</taxon>
        <taxon>Chlorophyceae</taxon>
        <taxon>CS clade</taxon>
        <taxon>Chlamydomonadales</taxon>
        <taxon>Chlamydomonadales incertae sedis</taxon>
        <taxon>Edaphochlamys</taxon>
    </lineage>
</organism>
<dbReference type="Proteomes" id="UP000612055">
    <property type="component" value="Unassembled WGS sequence"/>
</dbReference>
<gene>
    <name evidence="2" type="ORF">HYH03_003412</name>
</gene>
<evidence type="ECO:0000313" key="3">
    <source>
        <dbReference type="Proteomes" id="UP000612055"/>
    </source>
</evidence>
<feature type="compositionally biased region" description="Polar residues" evidence="1">
    <location>
        <begin position="152"/>
        <end position="173"/>
    </location>
</feature>
<evidence type="ECO:0000313" key="2">
    <source>
        <dbReference type="EMBL" id="KAG2498667.1"/>
    </source>
</evidence>
<sequence length="608" mass="60831">MNACSGRADSGVEEFAPAAAFEDGHAPRDSCPLTLKTPAHDFFDTFERKYDHASNSSPLSTLPESLRDMTKSGFRGASMPSAHAKPAPISAASCALSSSSASSPFYPPAYHVDNDHDLGSGSDGEIGDASTDAGHCGSRWLNGRTGTGTVGSNGNMSSLGPSTVASGRGSTDGPQPPRASRTAPAAKLSPIAASADGIESASATVADAPAAATAGAAAAAKAAAEAAEAEALFITDMDFVRERFPVPHGAANARAIDTVQLLTVTNGAGGGAPGFGDAAAGACRSNTTNGHAGAMWAAILDSSSFTNLMALNSASAGRAVGLLTEDDLAGPPLAPAAAAAAYGRPPMLPPMPRRGGSSRSFAAEAFYRAAAVPAAAVRAARATASAVPTAPPGPSAAASAVNSAGEFRSSAAAALAPHFNAGPLPAPTPADRERHRRRRCCEMGYDAQTQAAAGLFAAAAASCGGAAPPPGFGHDWLTAWAAAVALGQQASSHHARASLRPTEPPSALSTRADLFGLPEGLSYNRLSWLATDTKLAVPPAAETVTQTDDVAVEVVEVVGPLAAPSSQAGPEAAAQVAKAAEAETDTVGARKEHKRGRLLARLFGCFSG</sequence>
<reference evidence="2" key="1">
    <citation type="journal article" date="2020" name="bioRxiv">
        <title>Comparative genomics of Chlamydomonas.</title>
        <authorList>
            <person name="Craig R.J."/>
            <person name="Hasan A.R."/>
            <person name="Ness R.W."/>
            <person name="Keightley P.D."/>
        </authorList>
    </citation>
    <scope>NUCLEOTIDE SEQUENCE</scope>
    <source>
        <strain evidence="2">CCAP 11/70</strain>
    </source>
</reference>
<dbReference type="EMBL" id="JAEHOE010000009">
    <property type="protein sequence ID" value="KAG2498667.1"/>
    <property type="molecule type" value="Genomic_DNA"/>
</dbReference>
<comment type="caution">
    <text evidence="2">The sequence shown here is derived from an EMBL/GenBank/DDBJ whole genome shotgun (WGS) entry which is preliminary data.</text>
</comment>
<accession>A0A835YBU4</accession>
<keyword evidence="3" id="KW-1185">Reference proteome</keyword>
<feature type="region of interest" description="Disordered" evidence="1">
    <location>
        <begin position="116"/>
        <end position="186"/>
    </location>
</feature>